<reference evidence="3" key="1">
    <citation type="submission" date="2020-09" db="EMBL/GenBank/DDBJ databases">
        <authorList>
            <person name="Blom J."/>
        </authorList>
    </citation>
    <scope>NUCLEOTIDE SEQUENCE</scope>
    <source>
        <strain evidence="3">No.713</strain>
    </source>
</reference>
<organism evidence="3 4">
    <name type="scientific">Planktothrix pseudagardhii</name>
    <dbReference type="NCBI Taxonomy" id="132604"/>
    <lineage>
        <taxon>Bacteria</taxon>
        <taxon>Bacillati</taxon>
        <taxon>Cyanobacteriota</taxon>
        <taxon>Cyanophyceae</taxon>
        <taxon>Oscillatoriophycideae</taxon>
        <taxon>Oscillatoriales</taxon>
        <taxon>Microcoleaceae</taxon>
        <taxon>Planktothrix</taxon>
    </lineage>
</organism>
<proteinExistence type="predicted"/>
<dbReference type="KEGG" id="ppsu:NO713_05616"/>
<dbReference type="InterPro" id="IPR010328">
    <property type="entry name" value="DUF928"/>
</dbReference>
<dbReference type="Pfam" id="PF06051">
    <property type="entry name" value="DUF928"/>
    <property type="match status" value="1"/>
</dbReference>
<keyword evidence="2" id="KW-0732">Signal</keyword>
<protein>
    <recommendedName>
        <fullName evidence="5">DUF928 domain-containing protein</fullName>
    </recommendedName>
</protein>
<evidence type="ECO:0000256" key="1">
    <source>
        <dbReference type="SAM" id="MobiDB-lite"/>
    </source>
</evidence>
<sequence length="238" mass="26300">MLKPSLFLKLIFIGSTLALNLLLIPLPLQAQDDPVPPGTGGTGDTKPGGTRGTCLGDTTSQSLTALIPAIEQRTEQPLELTTLPHPTVLIYIPKTEAKIVKFIIVEDQSNKPIYKTEINLQKQPGILAIEMPKNQPELKDEVVYRWTVSLDCTDSIDPSVQGWIKRIQPNPELTQALQKNPTEQWLVYAKAGIWYDAIATLATLRQAEPNNPQLESNWQELLQSVKLDAVAKAPLIQP</sequence>
<evidence type="ECO:0000256" key="2">
    <source>
        <dbReference type="SAM" id="SignalP"/>
    </source>
</evidence>
<feature type="signal peptide" evidence="2">
    <location>
        <begin position="1"/>
        <end position="30"/>
    </location>
</feature>
<accession>A0A9W4CU79</accession>
<dbReference type="RefSeq" id="WP_254175125.1">
    <property type="nucleotide sequence ID" value="NZ_LR882967.1"/>
</dbReference>
<dbReference type="AlphaFoldDB" id="A0A9W4CU79"/>
<evidence type="ECO:0000313" key="4">
    <source>
        <dbReference type="Proteomes" id="UP001153719"/>
    </source>
</evidence>
<dbReference type="Proteomes" id="UP001153719">
    <property type="component" value="Chromosome"/>
</dbReference>
<feature type="chain" id="PRO_5040741126" description="DUF928 domain-containing protein" evidence="2">
    <location>
        <begin position="31"/>
        <end position="238"/>
    </location>
</feature>
<name>A0A9W4CU79_9CYAN</name>
<dbReference type="EMBL" id="LR882967">
    <property type="protein sequence ID" value="CAD5986398.1"/>
    <property type="molecule type" value="Genomic_DNA"/>
</dbReference>
<feature type="region of interest" description="Disordered" evidence="1">
    <location>
        <begin position="33"/>
        <end position="55"/>
    </location>
</feature>
<gene>
    <name evidence="3" type="ORF">NO713_05616</name>
</gene>
<keyword evidence="4" id="KW-1185">Reference proteome</keyword>
<evidence type="ECO:0000313" key="3">
    <source>
        <dbReference type="EMBL" id="CAD5986398.1"/>
    </source>
</evidence>
<evidence type="ECO:0008006" key="5">
    <source>
        <dbReference type="Google" id="ProtNLM"/>
    </source>
</evidence>